<feature type="transmembrane region" description="Helical" evidence="6">
    <location>
        <begin position="107"/>
        <end position="124"/>
    </location>
</feature>
<comment type="similarity">
    <text evidence="2">Belongs to the major facilitator superfamily. Organophosphate:Pi antiporter (OPA) (TC 2.A.1.4) family.</text>
</comment>
<evidence type="ECO:0000256" key="3">
    <source>
        <dbReference type="ARBA" id="ARBA00022692"/>
    </source>
</evidence>
<evidence type="ECO:0000259" key="7">
    <source>
        <dbReference type="PROSITE" id="PS50850"/>
    </source>
</evidence>
<dbReference type="GO" id="GO:0016020">
    <property type="term" value="C:membrane"/>
    <property type="evidence" value="ECO:0007669"/>
    <property type="project" value="InterPro"/>
</dbReference>
<feature type="transmembrane region" description="Helical" evidence="6">
    <location>
        <begin position="408"/>
        <end position="428"/>
    </location>
</feature>
<dbReference type="GO" id="GO:0061513">
    <property type="term" value="F:glucose 6-phosphate:phosphate antiporter activity"/>
    <property type="evidence" value="ECO:0007669"/>
    <property type="project" value="TreeGrafter"/>
</dbReference>
<dbReference type="InterPro" id="IPR020846">
    <property type="entry name" value="MFS_dom"/>
</dbReference>
<dbReference type="InterPro" id="IPR000849">
    <property type="entry name" value="Sugar_P_transporter"/>
</dbReference>
<dbReference type="PROSITE" id="PS50850">
    <property type="entry name" value="MFS"/>
    <property type="match status" value="1"/>
</dbReference>
<evidence type="ECO:0000313" key="9">
    <source>
        <dbReference type="EMBL" id="CAE0610878.1"/>
    </source>
</evidence>
<feature type="transmembrane region" description="Helical" evidence="6">
    <location>
        <begin position="330"/>
        <end position="348"/>
    </location>
</feature>
<evidence type="ECO:0000256" key="4">
    <source>
        <dbReference type="ARBA" id="ARBA00022989"/>
    </source>
</evidence>
<name>A0A6U9RBK6_9CHLO</name>
<evidence type="ECO:0000256" key="5">
    <source>
        <dbReference type="ARBA" id="ARBA00023136"/>
    </source>
</evidence>
<feature type="transmembrane region" description="Helical" evidence="6">
    <location>
        <begin position="498"/>
        <end position="516"/>
    </location>
</feature>
<dbReference type="Gene3D" id="1.20.1250.20">
    <property type="entry name" value="MFS general substrate transporter like domains"/>
    <property type="match status" value="2"/>
</dbReference>
<evidence type="ECO:0000256" key="1">
    <source>
        <dbReference type="ARBA" id="ARBA00004127"/>
    </source>
</evidence>
<dbReference type="InterPro" id="IPR036259">
    <property type="entry name" value="MFS_trans_sf"/>
</dbReference>
<dbReference type="InterPro" id="IPR051337">
    <property type="entry name" value="OPA_Antiporter"/>
</dbReference>
<feature type="transmembrane region" description="Helical" evidence="6">
    <location>
        <begin position="434"/>
        <end position="461"/>
    </location>
</feature>
<feature type="domain" description="Major facilitator superfamily (MFS) profile" evidence="7">
    <location>
        <begin position="105"/>
        <end position="524"/>
    </location>
</feature>
<feature type="transmembrane region" description="Helical" evidence="6">
    <location>
        <begin position="473"/>
        <end position="492"/>
    </location>
</feature>
<dbReference type="GO" id="GO:0035435">
    <property type="term" value="P:phosphate ion transmembrane transport"/>
    <property type="evidence" value="ECO:0007669"/>
    <property type="project" value="TreeGrafter"/>
</dbReference>
<dbReference type="AlphaFoldDB" id="A0A6U9RBK6"/>
<feature type="transmembrane region" description="Helical" evidence="6">
    <location>
        <begin position="368"/>
        <end position="387"/>
    </location>
</feature>
<keyword evidence="3 6" id="KW-0812">Transmembrane</keyword>
<evidence type="ECO:0000256" key="2">
    <source>
        <dbReference type="ARBA" id="ARBA00009598"/>
    </source>
</evidence>
<dbReference type="EMBL" id="HBIS01005219">
    <property type="protein sequence ID" value="CAE0610877.1"/>
    <property type="molecule type" value="Transcribed_RNA"/>
</dbReference>
<reference evidence="8" key="1">
    <citation type="submission" date="2021-01" db="EMBL/GenBank/DDBJ databases">
        <authorList>
            <person name="Corre E."/>
            <person name="Pelletier E."/>
            <person name="Niang G."/>
            <person name="Scheremetjew M."/>
            <person name="Finn R."/>
            <person name="Kale V."/>
            <person name="Holt S."/>
            <person name="Cochrane G."/>
            <person name="Meng A."/>
            <person name="Brown T."/>
            <person name="Cohen L."/>
        </authorList>
    </citation>
    <scope>NUCLEOTIDE SEQUENCE</scope>
    <source>
        <strain evidence="8">CCMP1897</strain>
    </source>
</reference>
<feature type="transmembrane region" description="Helical" evidence="6">
    <location>
        <begin position="144"/>
        <end position="164"/>
    </location>
</feature>
<dbReference type="SUPFAM" id="SSF103473">
    <property type="entry name" value="MFS general substrate transporter"/>
    <property type="match status" value="1"/>
</dbReference>
<comment type="subcellular location">
    <subcellularLocation>
        <location evidence="1">Endomembrane system</location>
        <topology evidence="1">Multi-pass membrane protein</topology>
    </subcellularLocation>
</comment>
<keyword evidence="5 6" id="KW-0472">Membrane</keyword>
<dbReference type="PANTHER" id="PTHR43826">
    <property type="entry name" value="GLUCOSE-6-PHOSPHATE EXCHANGER SLC37A4"/>
    <property type="match status" value="1"/>
</dbReference>
<organism evidence="8">
    <name type="scientific">Picocystis salinarum</name>
    <dbReference type="NCBI Taxonomy" id="88271"/>
    <lineage>
        <taxon>Eukaryota</taxon>
        <taxon>Viridiplantae</taxon>
        <taxon>Chlorophyta</taxon>
        <taxon>Picocystophyceae</taxon>
        <taxon>Picocystales</taxon>
        <taxon>Picocystaceae</taxon>
        <taxon>Picocystis</taxon>
    </lineage>
</organism>
<sequence length="536" mass="57596">MARMPMCGAPSAKCNGLLATGTVRTFLPTCRTPGKTKTCRWTKDPTKTHQKRKANWKSEGVERRRILLTRCAAGSEWAMAASPEGEGPKLCSDLRGSEKKRFRNTRFVVFLGILIGYASYYITRNSLVYTAPVMVASDSLNLDITNVGQMTSIFPIAYGMSKFVSGVLGAKLSPRVLLAGGLAATAVVNILFGFGTSMVWFCSLWAMNGILQGFGGPCCARILTSWFATQERGTYWGMWNIAHNLGGFTAPLIAGTAARALGWQWGMWAPGIIGAVIAVFLLFAVKDSPESAGFPPVEVTKDSEPVETEESAEEISLWDNLVQNVLTNPYIWGMALSYFFIYVLRQGVTSWSVFFLMKAKGVADVAAASYRVSGLELGGLAGSLLAGRLSDAMIARSKGKGGNVGKRVQVVMGYTIGIAAMLCAFWLVPASWGVAQWAIVFMIGFFLYGPQMLIGLCGAELVGPASVGASEGFLGWVAYLGAANAGVPLSIIVKQYGWNAFFVALLAACGMALLLLSPMINLKSYVQREEAKAKHA</sequence>
<dbReference type="PANTHER" id="PTHR43826:SF3">
    <property type="entry name" value="GLUCOSE-6-PHOSPHATE EXCHANGER SLC37A4"/>
    <property type="match status" value="1"/>
</dbReference>
<dbReference type="GO" id="GO:0012505">
    <property type="term" value="C:endomembrane system"/>
    <property type="evidence" value="ECO:0007669"/>
    <property type="project" value="UniProtKB-SubCell"/>
</dbReference>
<proteinExistence type="inferred from homology"/>
<dbReference type="GO" id="GO:0055062">
    <property type="term" value="P:phosphate ion homeostasis"/>
    <property type="evidence" value="ECO:0007669"/>
    <property type="project" value="UniProtKB-ARBA"/>
</dbReference>
<dbReference type="Pfam" id="PF07690">
    <property type="entry name" value="MFS_1"/>
    <property type="match status" value="1"/>
</dbReference>
<feature type="transmembrane region" description="Helical" evidence="6">
    <location>
        <begin position="176"/>
        <end position="201"/>
    </location>
</feature>
<dbReference type="PIRSF" id="PIRSF002808">
    <property type="entry name" value="Hexose_phosphate_transp"/>
    <property type="match status" value="1"/>
</dbReference>
<evidence type="ECO:0000256" key="6">
    <source>
        <dbReference type="SAM" id="Phobius"/>
    </source>
</evidence>
<dbReference type="InterPro" id="IPR011701">
    <property type="entry name" value="MFS"/>
</dbReference>
<dbReference type="EMBL" id="HBIS01005220">
    <property type="protein sequence ID" value="CAE0610878.1"/>
    <property type="molecule type" value="Transcribed_RNA"/>
</dbReference>
<gene>
    <name evidence="8" type="ORF">PSAL00342_LOCUS4712</name>
    <name evidence="9" type="ORF">PSAL00342_LOCUS4713</name>
</gene>
<feature type="transmembrane region" description="Helical" evidence="6">
    <location>
        <begin position="265"/>
        <end position="285"/>
    </location>
</feature>
<protein>
    <recommendedName>
        <fullName evidence="7">Major facilitator superfamily (MFS) profile domain-containing protein</fullName>
    </recommendedName>
</protein>
<evidence type="ECO:0000313" key="8">
    <source>
        <dbReference type="EMBL" id="CAE0610877.1"/>
    </source>
</evidence>
<accession>A0A6U9RBK6</accession>
<keyword evidence="4 6" id="KW-1133">Transmembrane helix</keyword>